<gene>
    <name evidence="3" type="ORF">SAMN05192570_0114</name>
</gene>
<dbReference type="Proteomes" id="UP000198788">
    <property type="component" value="Unassembled WGS sequence"/>
</dbReference>
<dbReference type="AlphaFoldDB" id="A0A1I6TK54"/>
<name>A0A1I6TK54_9CAUL</name>
<keyword evidence="4" id="KW-1185">Reference proteome</keyword>
<evidence type="ECO:0000259" key="2">
    <source>
        <dbReference type="Pfam" id="PF01814"/>
    </source>
</evidence>
<dbReference type="Gene3D" id="1.20.120.520">
    <property type="entry name" value="nmb1532 protein domain like"/>
    <property type="match status" value="1"/>
</dbReference>
<dbReference type="OrthoDB" id="9793637at2"/>
<evidence type="ECO:0000256" key="1">
    <source>
        <dbReference type="SAM" id="MobiDB-lite"/>
    </source>
</evidence>
<feature type="region of interest" description="Disordered" evidence="1">
    <location>
        <begin position="144"/>
        <end position="185"/>
    </location>
</feature>
<dbReference type="RefSeq" id="WP_092313457.1">
    <property type="nucleotide sequence ID" value="NZ_FOZV01000011.1"/>
</dbReference>
<dbReference type="Pfam" id="PF01814">
    <property type="entry name" value="Hemerythrin"/>
    <property type="match status" value="1"/>
</dbReference>
<reference evidence="4" key="1">
    <citation type="submission" date="2016-10" db="EMBL/GenBank/DDBJ databases">
        <authorList>
            <person name="Varghese N."/>
            <person name="Submissions S."/>
        </authorList>
    </citation>
    <scope>NUCLEOTIDE SEQUENCE [LARGE SCALE GENOMIC DNA]</scope>
    <source>
        <strain evidence="4">CGMCC 1.10683</strain>
    </source>
</reference>
<sequence>MAQSYEEMDAIAMLKADHRKVEELFEKFENTNGKATKQKLAEEICLELKVHTAIEEEIFYPACRGKIEDELVDEAYVEHDSAKLLINEIEAGGPDEAFYDAKVKVLSEMIEHHVEEEEKRVEGMFSQARAAGLDMDQLADDMRARKRTAMEEFQAGKPAETRTLEGDDVASAQTDQPLGEGLQTR</sequence>
<evidence type="ECO:0000313" key="4">
    <source>
        <dbReference type="Proteomes" id="UP000198788"/>
    </source>
</evidence>
<accession>A0A1I6TK54</accession>
<feature type="domain" description="Hemerythrin-like" evidence="2">
    <location>
        <begin position="10"/>
        <end position="122"/>
    </location>
</feature>
<dbReference type="EMBL" id="FOZV01000011">
    <property type="protein sequence ID" value="SFS89536.1"/>
    <property type="molecule type" value="Genomic_DNA"/>
</dbReference>
<dbReference type="STRING" id="871741.SAMN05192570_0114"/>
<proteinExistence type="predicted"/>
<organism evidence="3 4">
    <name type="scientific">Brevundimonas viscosa</name>
    <dbReference type="NCBI Taxonomy" id="871741"/>
    <lineage>
        <taxon>Bacteria</taxon>
        <taxon>Pseudomonadati</taxon>
        <taxon>Pseudomonadota</taxon>
        <taxon>Alphaproteobacteria</taxon>
        <taxon>Caulobacterales</taxon>
        <taxon>Caulobacteraceae</taxon>
        <taxon>Brevundimonas</taxon>
    </lineage>
</organism>
<evidence type="ECO:0000313" key="3">
    <source>
        <dbReference type="EMBL" id="SFS89536.1"/>
    </source>
</evidence>
<dbReference type="PANTHER" id="PTHR35585">
    <property type="entry name" value="HHE DOMAIN PROTEIN (AFU_ORTHOLOGUE AFUA_4G00730)"/>
    <property type="match status" value="1"/>
</dbReference>
<dbReference type="InterPro" id="IPR012312">
    <property type="entry name" value="Hemerythrin-like"/>
</dbReference>
<dbReference type="PANTHER" id="PTHR35585:SF1">
    <property type="entry name" value="HHE DOMAIN PROTEIN (AFU_ORTHOLOGUE AFUA_4G00730)"/>
    <property type="match status" value="1"/>
</dbReference>
<protein>
    <submittedName>
        <fullName evidence="3">Hemerythrin HHE cation binding domain-containing protein</fullName>
    </submittedName>
</protein>